<evidence type="ECO:0000256" key="1">
    <source>
        <dbReference type="SAM" id="Coils"/>
    </source>
</evidence>
<dbReference type="AlphaFoldDB" id="A0AA46ADJ0"/>
<comment type="caution">
    <text evidence="2">The sequence shown here is derived from an EMBL/GenBank/DDBJ whole genome shotgun (WGS) entry which is preliminary data.</text>
</comment>
<keyword evidence="1" id="KW-0175">Coiled coil</keyword>
<feature type="coiled-coil region" evidence="1">
    <location>
        <begin position="119"/>
        <end position="146"/>
    </location>
</feature>
<gene>
    <name evidence="2" type="ORF">SAMN06264868_10386</name>
</gene>
<evidence type="ECO:0000313" key="2">
    <source>
        <dbReference type="EMBL" id="SMP05572.1"/>
    </source>
</evidence>
<organism evidence="2 3">
    <name type="scientific">Venenivibrio stagnispumantis</name>
    <dbReference type="NCBI Taxonomy" id="407998"/>
    <lineage>
        <taxon>Bacteria</taxon>
        <taxon>Pseudomonadati</taxon>
        <taxon>Aquificota</taxon>
        <taxon>Aquificia</taxon>
        <taxon>Aquificales</taxon>
        <taxon>Hydrogenothermaceae</taxon>
        <taxon>Venenivibrio</taxon>
    </lineage>
</organism>
<reference evidence="2" key="1">
    <citation type="submission" date="2017-05" db="EMBL/GenBank/DDBJ databases">
        <authorList>
            <person name="Varghese N."/>
            <person name="Submissions S."/>
        </authorList>
    </citation>
    <scope>NUCLEOTIDE SEQUENCE</scope>
    <source>
        <strain evidence="2">DSM 18763</strain>
    </source>
</reference>
<proteinExistence type="predicted"/>
<dbReference type="EMBL" id="FXTX01000003">
    <property type="protein sequence ID" value="SMP05572.1"/>
    <property type="molecule type" value="Genomic_DNA"/>
</dbReference>
<name>A0AA46ADJ0_9AQUI</name>
<keyword evidence="3" id="KW-1185">Reference proteome</keyword>
<sequence>MFDEKDLMKNPFQTNKKFQENMMDLMKEESEFERIVKLLTIPAKSGIYLSKIDIKRIGYTIGVDVPVRERREMLKDIFYYSKQMNAMETFLDNLKKFVEDKIYQYRELSESFPKTANIIQEWINKAENLIRLIERMKNELKTLGNIY</sequence>
<dbReference type="Proteomes" id="UP001157947">
    <property type="component" value="Unassembled WGS sequence"/>
</dbReference>
<dbReference type="RefSeq" id="WP_265133967.1">
    <property type="nucleotide sequence ID" value="NZ_FXTX01000003.1"/>
</dbReference>
<protein>
    <submittedName>
        <fullName evidence="2">Uncharacterized protein</fullName>
    </submittedName>
</protein>
<accession>A0AA46ADJ0</accession>
<evidence type="ECO:0000313" key="3">
    <source>
        <dbReference type="Proteomes" id="UP001157947"/>
    </source>
</evidence>